<dbReference type="HOGENOM" id="CLU_2561761_0_0_1"/>
<dbReference type="Proteomes" id="UP000265566">
    <property type="component" value="Chromosome 4"/>
</dbReference>
<reference evidence="4" key="3">
    <citation type="submission" date="2015-04" db="UniProtKB">
        <authorList>
            <consortium name="EnsemblPlants"/>
        </authorList>
    </citation>
    <scope>IDENTIFICATION</scope>
    <source>
        <strain evidence="4">cv. Jemalong A17</strain>
    </source>
</reference>
<sequence>MPWNVNHSTVEGLCPGMPCHSTVGGLCPGMRSHSTRWKWCYLDVVVVVVINGEVVIVNLLSIDVVVVVVIDGEVVIVNVVVD</sequence>
<evidence type="ECO:0000256" key="1">
    <source>
        <dbReference type="SAM" id="Phobius"/>
    </source>
</evidence>
<gene>
    <name evidence="2" type="ordered locus">MTR_4g027265</name>
    <name evidence="3" type="ORF">MtrunA17_Chr4g0012601</name>
</gene>
<keyword evidence="1" id="KW-0472">Membrane</keyword>
<reference evidence="3" key="4">
    <citation type="journal article" date="2018" name="Nat. Plants">
        <title>Whole-genome landscape of Medicago truncatula symbiotic genes.</title>
        <authorList>
            <person name="Pecrix Y."/>
            <person name="Gamas P."/>
            <person name="Carrere S."/>
        </authorList>
    </citation>
    <scope>NUCLEOTIDE SEQUENCE</scope>
    <source>
        <tissue evidence="3">Leaves</tissue>
    </source>
</reference>
<name>A0A072UTF8_MEDTR</name>
<proteinExistence type="predicted"/>
<dbReference type="EnsemblPlants" id="KEH29175">
    <property type="protein sequence ID" value="KEH29175"/>
    <property type="gene ID" value="MTR_4g027265"/>
</dbReference>
<dbReference type="Proteomes" id="UP000002051">
    <property type="component" value="Chromosome 4"/>
</dbReference>
<evidence type="ECO:0000313" key="3">
    <source>
        <dbReference type="EMBL" id="RHN59372.1"/>
    </source>
</evidence>
<feature type="transmembrane region" description="Helical" evidence="1">
    <location>
        <begin position="40"/>
        <end position="70"/>
    </location>
</feature>
<dbReference type="AlphaFoldDB" id="A0A072UTF8"/>
<keyword evidence="5" id="KW-1185">Reference proteome</keyword>
<protein>
    <submittedName>
        <fullName evidence="2">Transmembrane protein, putative</fullName>
    </submittedName>
</protein>
<evidence type="ECO:0000313" key="4">
    <source>
        <dbReference type="EnsemblPlants" id="KEH29175"/>
    </source>
</evidence>
<evidence type="ECO:0000313" key="5">
    <source>
        <dbReference type="Proteomes" id="UP000002051"/>
    </source>
</evidence>
<accession>A0A072UTF8</accession>
<keyword evidence="1" id="KW-1133">Transmembrane helix</keyword>
<dbReference type="EMBL" id="PSQE01000004">
    <property type="protein sequence ID" value="RHN59372.1"/>
    <property type="molecule type" value="Genomic_DNA"/>
</dbReference>
<organism evidence="2 5">
    <name type="scientific">Medicago truncatula</name>
    <name type="common">Barrel medic</name>
    <name type="synonym">Medicago tribuloides</name>
    <dbReference type="NCBI Taxonomy" id="3880"/>
    <lineage>
        <taxon>Eukaryota</taxon>
        <taxon>Viridiplantae</taxon>
        <taxon>Streptophyta</taxon>
        <taxon>Embryophyta</taxon>
        <taxon>Tracheophyta</taxon>
        <taxon>Spermatophyta</taxon>
        <taxon>Magnoliopsida</taxon>
        <taxon>eudicotyledons</taxon>
        <taxon>Gunneridae</taxon>
        <taxon>Pentapetalae</taxon>
        <taxon>rosids</taxon>
        <taxon>fabids</taxon>
        <taxon>Fabales</taxon>
        <taxon>Fabaceae</taxon>
        <taxon>Papilionoideae</taxon>
        <taxon>50 kb inversion clade</taxon>
        <taxon>NPAAA clade</taxon>
        <taxon>Hologalegina</taxon>
        <taxon>IRL clade</taxon>
        <taxon>Trifolieae</taxon>
        <taxon>Medicago</taxon>
    </lineage>
</organism>
<dbReference type="EMBL" id="CM001220">
    <property type="protein sequence ID" value="KEH29175.1"/>
    <property type="molecule type" value="Genomic_DNA"/>
</dbReference>
<reference evidence="2 5" key="2">
    <citation type="journal article" date="2014" name="BMC Genomics">
        <title>An improved genome release (version Mt4.0) for the model legume Medicago truncatula.</title>
        <authorList>
            <person name="Tang H."/>
            <person name="Krishnakumar V."/>
            <person name="Bidwell S."/>
            <person name="Rosen B."/>
            <person name="Chan A."/>
            <person name="Zhou S."/>
            <person name="Gentzbittel L."/>
            <person name="Childs K.L."/>
            <person name="Yandell M."/>
            <person name="Gundlach H."/>
            <person name="Mayer K.F."/>
            <person name="Schwartz D.C."/>
            <person name="Town C.D."/>
        </authorList>
    </citation>
    <scope>GENOME REANNOTATION</scope>
    <source>
        <strain evidence="2">A17</strain>
        <strain evidence="4 5">cv. Jemalong A17</strain>
    </source>
</reference>
<reference evidence="2 5" key="1">
    <citation type="journal article" date="2011" name="Nature">
        <title>The Medicago genome provides insight into the evolution of rhizobial symbioses.</title>
        <authorList>
            <person name="Young N.D."/>
            <person name="Debelle F."/>
            <person name="Oldroyd G.E."/>
            <person name="Geurts R."/>
            <person name="Cannon S.B."/>
            <person name="Udvardi M.K."/>
            <person name="Benedito V.A."/>
            <person name="Mayer K.F."/>
            <person name="Gouzy J."/>
            <person name="Schoof H."/>
            <person name="Van de Peer Y."/>
            <person name="Proost S."/>
            <person name="Cook D.R."/>
            <person name="Meyers B.C."/>
            <person name="Spannagl M."/>
            <person name="Cheung F."/>
            <person name="De Mita S."/>
            <person name="Krishnakumar V."/>
            <person name="Gundlach H."/>
            <person name="Zhou S."/>
            <person name="Mudge J."/>
            <person name="Bharti A.K."/>
            <person name="Murray J.D."/>
            <person name="Naoumkina M.A."/>
            <person name="Rosen B."/>
            <person name="Silverstein K.A."/>
            <person name="Tang H."/>
            <person name="Rombauts S."/>
            <person name="Zhao P.X."/>
            <person name="Zhou P."/>
            <person name="Barbe V."/>
            <person name="Bardou P."/>
            <person name="Bechner M."/>
            <person name="Bellec A."/>
            <person name="Berger A."/>
            <person name="Berges H."/>
            <person name="Bidwell S."/>
            <person name="Bisseling T."/>
            <person name="Choisne N."/>
            <person name="Couloux A."/>
            <person name="Denny R."/>
            <person name="Deshpande S."/>
            <person name="Dai X."/>
            <person name="Doyle J.J."/>
            <person name="Dudez A.M."/>
            <person name="Farmer A.D."/>
            <person name="Fouteau S."/>
            <person name="Franken C."/>
            <person name="Gibelin C."/>
            <person name="Gish J."/>
            <person name="Goldstein S."/>
            <person name="Gonzalez A.J."/>
            <person name="Green P.J."/>
            <person name="Hallab A."/>
            <person name="Hartog M."/>
            <person name="Hua A."/>
            <person name="Humphray S.J."/>
            <person name="Jeong D.H."/>
            <person name="Jing Y."/>
            <person name="Jocker A."/>
            <person name="Kenton S.M."/>
            <person name="Kim D.J."/>
            <person name="Klee K."/>
            <person name="Lai H."/>
            <person name="Lang C."/>
            <person name="Lin S."/>
            <person name="Macmil S.L."/>
            <person name="Magdelenat G."/>
            <person name="Matthews L."/>
            <person name="McCorrison J."/>
            <person name="Monaghan E.L."/>
            <person name="Mun J.H."/>
            <person name="Najar F.Z."/>
            <person name="Nicholson C."/>
            <person name="Noirot C."/>
            <person name="O'Bleness M."/>
            <person name="Paule C.R."/>
            <person name="Poulain J."/>
            <person name="Prion F."/>
            <person name="Qin B."/>
            <person name="Qu C."/>
            <person name="Retzel E.F."/>
            <person name="Riddle C."/>
            <person name="Sallet E."/>
            <person name="Samain S."/>
            <person name="Samson N."/>
            <person name="Sanders I."/>
            <person name="Saurat O."/>
            <person name="Scarpelli C."/>
            <person name="Schiex T."/>
            <person name="Segurens B."/>
            <person name="Severin A.J."/>
            <person name="Sherrier D.J."/>
            <person name="Shi R."/>
            <person name="Sims S."/>
            <person name="Singer S.R."/>
            <person name="Sinharoy S."/>
            <person name="Sterck L."/>
            <person name="Viollet A."/>
            <person name="Wang B.B."/>
            <person name="Wang K."/>
            <person name="Wang M."/>
            <person name="Wang X."/>
            <person name="Warfsmann J."/>
            <person name="Weissenbach J."/>
            <person name="White D.D."/>
            <person name="White J.D."/>
            <person name="Wiley G.B."/>
            <person name="Wincker P."/>
            <person name="Xing Y."/>
            <person name="Yang L."/>
            <person name="Yao Z."/>
            <person name="Ying F."/>
            <person name="Zhai J."/>
            <person name="Zhou L."/>
            <person name="Zuber A."/>
            <person name="Denarie J."/>
            <person name="Dixon R.A."/>
            <person name="May G.D."/>
            <person name="Schwartz D.C."/>
            <person name="Rogers J."/>
            <person name="Quetier F."/>
            <person name="Town C.D."/>
            <person name="Roe B.A."/>
        </authorList>
    </citation>
    <scope>NUCLEOTIDE SEQUENCE [LARGE SCALE GENOMIC DNA]</scope>
    <source>
        <strain evidence="2">A17</strain>
        <strain evidence="4 5">cv. Jemalong A17</strain>
    </source>
</reference>
<evidence type="ECO:0000313" key="2">
    <source>
        <dbReference type="EMBL" id="KEH29175.1"/>
    </source>
</evidence>
<keyword evidence="1 2" id="KW-0812">Transmembrane</keyword>
<dbReference type="Gramene" id="rna21398">
    <property type="protein sequence ID" value="RHN59372.1"/>
    <property type="gene ID" value="gene21398"/>
</dbReference>